<feature type="chain" id="PRO_5031227747" evidence="1">
    <location>
        <begin position="23"/>
        <end position="653"/>
    </location>
</feature>
<accession>A0A7W6F7S1</accession>
<evidence type="ECO:0000313" key="3">
    <source>
        <dbReference type="EMBL" id="GLS44250.1"/>
    </source>
</evidence>
<keyword evidence="1" id="KW-0732">Signal</keyword>
<evidence type="ECO:0000313" key="6">
    <source>
        <dbReference type="Proteomes" id="UP001156881"/>
    </source>
</evidence>
<dbReference type="Gene3D" id="2.40.128.130">
    <property type="entry name" value="Autotransporter beta-domain"/>
    <property type="match status" value="1"/>
</dbReference>
<comment type="caution">
    <text evidence="4">The sequence shown here is derived from an EMBL/GenBank/DDBJ whole genome shotgun (WGS) entry which is preliminary data.</text>
</comment>
<evidence type="ECO:0000313" key="4">
    <source>
        <dbReference type="EMBL" id="MBB3903680.1"/>
    </source>
</evidence>
<feature type="domain" description="Autotransporter" evidence="2">
    <location>
        <begin position="366"/>
        <end position="653"/>
    </location>
</feature>
<reference evidence="3" key="4">
    <citation type="submission" date="2023-01" db="EMBL/GenBank/DDBJ databases">
        <title>Draft genome sequence of Methylobacterium brachythecii strain NBRC 107710.</title>
        <authorList>
            <person name="Sun Q."/>
            <person name="Mori K."/>
        </authorList>
    </citation>
    <scope>NUCLEOTIDE SEQUENCE</scope>
    <source>
        <strain evidence="3">NBRC 107710</strain>
    </source>
</reference>
<dbReference type="Pfam" id="PF00657">
    <property type="entry name" value="Lipase_GDSL"/>
    <property type="match status" value="1"/>
</dbReference>
<feature type="signal peptide" evidence="1">
    <location>
        <begin position="1"/>
        <end position="22"/>
    </location>
</feature>
<evidence type="ECO:0000256" key="1">
    <source>
        <dbReference type="SAM" id="SignalP"/>
    </source>
</evidence>
<dbReference type="Gene3D" id="3.40.50.1110">
    <property type="entry name" value="SGNH hydrolase"/>
    <property type="match status" value="1"/>
</dbReference>
<dbReference type="EMBL" id="JACIDN010000005">
    <property type="protein sequence ID" value="MBB3903680.1"/>
    <property type="molecule type" value="Genomic_DNA"/>
</dbReference>
<organism evidence="4 5">
    <name type="scientific">Methylobacterium brachythecii</name>
    <dbReference type="NCBI Taxonomy" id="1176177"/>
    <lineage>
        <taxon>Bacteria</taxon>
        <taxon>Pseudomonadati</taxon>
        <taxon>Pseudomonadota</taxon>
        <taxon>Alphaproteobacteria</taxon>
        <taxon>Hyphomicrobiales</taxon>
        <taxon>Methylobacteriaceae</taxon>
        <taxon>Methylobacterium</taxon>
    </lineage>
</organism>
<dbReference type="InterPro" id="IPR005546">
    <property type="entry name" value="Autotransporte_beta"/>
</dbReference>
<dbReference type="Proteomes" id="UP000517759">
    <property type="component" value="Unassembled WGS sequence"/>
</dbReference>
<dbReference type="GO" id="GO:0016788">
    <property type="term" value="F:hydrolase activity, acting on ester bonds"/>
    <property type="evidence" value="ECO:0007669"/>
    <property type="project" value="InterPro"/>
</dbReference>
<evidence type="ECO:0000313" key="5">
    <source>
        <dbReference type="Proteomes" id="UP000517759"/>
    </source>
</evidence>
<dbReference type="Proteomes" id="UP001156881">
    <property type="component" value="Unassembled WGS sequence"/>
</dbReference>
<dbReference type="Pfam" id="PF03797">
    <property type="entry name" value="Autotransporter"/>
    <property type="match status" value="1"/>
</dbReference>
<sequence length="653" mass="68059">MFRKMMAAACGSLLMTCAGAQAQSAYFTRYVTFGDSLTDNGRILRETGFSPTIAANAAIGSVIYQDGTSANRPAYAEVVPALIGLPYRPEDGYAVGGSRSYHLDPDPNFSPVKPWGLPDQVAESIARIGRFSPRDLFSIWMGYNDIAAAGAVTPEAKTLVVTNLLANTNAAIQALAGNGGREFVVFNQKTDRPDLVTIPGVSSTPLGGNDVARAINAALPGALAPLSAAGLNIHYFDVDALITRLRANPTAFGYGPDGNTPCVLVPSCKAIGAADGGATVNQYITVDGVHDTGRTNSYIAAFLANQLNAPLTIGPQGDLGQSAGIAFSSTLIDFLSAERRRNMAMSVPAMYSADLPGKAPAPVTIPVIPGSPFSVFALGTYLNADRTAQNRAGGGSIGNSYSADFGGVTAGLLYQATPNLVLGAAFNYLNTSVDLRGLSNGRIDLDSFQGSVFASLSYSEFFADGVLTYGGNNYTIGRPGVLNDRLTASPSGDTFTAAARVGYLFDFGSFKAGPVAEMAYAHVNVDPYAESGDPLLTIGVRRQSLEGLTAGGGVQIRSALPIFGGLASPFLNVTAQHDFLDGVRTVSSFQTYAPALLIRTQTGRLNDDVYGRIAGGLDFDLGNGFSGLLTGSTSFARSGGDDRTVSAGVRYRF</sequence>
<protein>
    <submittedName>
        <fullName evidence="3">Exported lipase</fullName>
    </submittedName>
    <submittedName>
        <fullName evidence="4">Phospholipase/lecithinase/hemolysin Uncharacterized protein YhjY with autotransporter beta-barrel domain</fullName>
    </submittedName>
</protein>
<dbReference type="SUPFAM" id="SSF52266">
    <property type="entry name" value="SGNH hydrolase"/>
    <property type="match status" value="1"/>
</dbReference>
<dbReference type="SMART" id="SM00869">
    <property type="entry name" value="Autotransporter"/>
    <property type="match status" value="1"/>
</dbReference>
<dbReference type="GO" id="GO:0019867">
    <property type="term" value="C:outer membrane"/>
    <property type="evidence" value="ECO:0007669"/>
    <property type="project" value="InterPro"/>
</dbReference>
<dbReference type="AlphaFoldDB" id="A0A7W6F7S1"/>
<proteinExistence type="predicted"/>
<dbReference type="InterPro" id="IPR001087">
    <property type="entry name" value="GDSL"/>
</dbReference>
<reference evidence="4 5" key="3">
    <citation type="submission" date="2020-08" db="EMBL/GenBank/DDBJ databases">
        <title>Genomic Encyclopedia of Type Strains, Phase IV (KMG-IV): sequencing the most valuable type-strain genomes for metagenomic binning, comparative biology and taxonomic classification.</title>
        <authorList>
            <person name="Goeker M."/>
        </authorList>
    </citation>
    <scope>NUCLEOTIDE SEQUENCE [LARGE SCALE GENOMIC DNA]</scope>
    <source>
        <strain evidence="4 5">DSM 24105</strain>
    </source>
</reference>
<reference evidence="6" key="2">
    <citation type="journal article" date="2019" name="Int. J. Syst. Evol. Microbiol.">
        <title>The Global Catalogue of Microorganisms (GCM) 10K type strain sequencing project: providing services to taxonomists for standard genome sequencing and annotation.</title>
        <authorList>
            <consortium name="The Broad Institute Genomics Platform"/>
            <consortium name="The Broad Institute Genome Sequencing Center for Infectious Disease"/>
            <person name="Wu L."/>
            <person name="Ma J."/>
        </authorList>
    </citation>
    <scope>NUCLEOTIDE SEQUENCE [LARGE SCALE GENOMIC DNA]</scope>
    <source>
        <strain evidence="6">NBRC 107710</strain>
    </source>
</reference>
<dbReference type="EMBL" id="BSPG01000010">
    <property type="protein sequence ID" value="GLS44250.1"/>
    <property type="molecule type" value="Genomic_DNA"/>
</dbReference>
<reference evidence="3" key="1">
    <citation type="journal article" date="2014" name="Int. J. Syst. Evol. Microbiol.">
        <title>Complete genome of a new Firmicutes species belonging to the dominant human colonic microbiota ('Ruminococcus bicirculans') reveals two chromosomes and a selective capacity to utilize plant glucans.</title>
        <authorList>
            <consortium name="NISC Comparative Sequencing Program"/>
            <person name="Wegmann U."/>
            <person name="Louis P."/>
            <person name="Goesmann A."/>
            <person name="Henrissat B."/>
            <person name="Duncan S.H."/>
            <person name="Flint H.J."/>
        </authorList>
    </citation>
    <scope>NUCLEOTIDE SEQUENCE</scope>
    <source>
        <strain evidence="3">NBRC 107710</strain>
    </source>
</reference>
<keyword evidence="6" id="KW-1185">Reference proteome</keyword>
<dbReference type="RefSeq" id="WP_183506800.1">
    <property type="nucleotide sequence ID" value="NZ_BSPG01000010.1"/>
</dbReference>
<dbReference type="NCBIfam" id="TIGR01414">
    <property type="entry name" value="autotrans_barl"/>
    <property type="match status" value="1"/>
</dbReference>
<dbReference type="InterPro" id="IPR006315">
    <property type="entry name" value="OM_autotransptr_brl_dom"/>
</dbReference>
<dbReference type="InterPro" id="IPR036709">
    <property type="entry name" value="Autotransporte_beta_dom_sf"/>
</dbReference>
<name>A0A7W6F7S1_9HYPH</name>
<dbReference type="SUPFAM" id="SSF103515">
    <property type="entry name" value="Autotransporter"/>
    <property type="match status" value="1"/>
</dbReference>
<gene>
    <name evidence="3" type="ORF">GCM10007884_22380</name>
    <name evidence="4" type="ORF">GGR33_003189</name>
</gene>
<dbReference type="PROSITE" id="PS51208">
    <property type="entry name" value="AUTOTRANSPORTER"/>
    <property type="match status" value="1"/>
</dbReference>
<dbReference type="InterPro" id="IPR036514">
    <property type="entry name" value="SGNH_hydro_sf"/>
</dbReference>
<evidence type="ECO:0000259" key="2">
    <source>
        <dbReference type="PROSITE" id="PS51208"/>
    </source>
</evidence>
<dbReference type="CDD" id="cd01846">
    <property type="entry name" value="fatty_acyltransferase_like"/>
    <property type="match status" value="1"/>
</dbReference>